<feature type="region of interest" description="Disordered" evidence="1">
    <location>
        <begin position="34"/>
        <end position="53"/>
    </location>
</feature>
<dbReference type="Proteomes" id="UP000789595">
    <property type="component" value="Unassembled WGS sequence"/>
</dbReference>
<protein>
    <submittedName>
        <fullName evidence="2">Uncharacterized protein</fullName>
    </submittedName>
</protein>
<dbReference type="EMBL" id="CAKKNE010000004">
    <property type="protein sequence ID" value="CAH0374596.1"/>
    <property type="molecule type" value="Genomic_DNA"/>
</dbReference>
<evidence type="ECO:0000256" key="1">
    <source>
        <dbReference type="SAM" id="MobiDB-lite"/>
    </source>
</evidence>
<name>A0A8J2STT1_9STRA</name>
<proteinExistence type="predicted"/>
<gene>
    <name evidence="2" type="ORF">PECAL_4P18930</name>
</gene>
<reference evidence="2" key="1">
    <citation type="submission" date="2021-11" db="EMBL/GenBank/DDBJ databases">
        <authorList>
            <consortium name="Genoscope - CEA"/>
            <person name="William W."/>
        </authorList>
    </citation>
    <scope>NUCLEOTIDE SEQUENCE</scope>
</reference>
<comment type="caution">
    <text evidence="2">The sequence shown here is derived from an EMBL/GenBank/DDBJ whole genome shotgun (WGS) entry which is preliminary data.</text>
</comment>
<feature type="region of interest" description="Disordered" evidence="1">
    <location>
        <begin position="1"/>
        <end position="23"/>
    </location>
</feature>
<sequence length="256" mass="27507">MQPLMDHSNAPEMEADEGKLSTPRQRLLAAVDLDGVIETEPRSPVQEGTPAWRTPARLAEALKSDDDAVDEVAVAQALARLQAKLREEQTTKAEPPPPPENLEAAIAAHAASSVSLDAEEADVKAAATEMDGALASLQKWRAAREADRKALEMKLQAEYSPPKLALDLDRTALAARTEEALSSARGARGRVEALLKAPRAEAPSANLPVFRRDGDAFREAADAELRELEANLARLQALHGGLEAWSDDDDDDEAKG</sequence>
<evidence type="ECO:0000313" key="2">
    <source>
        <dbReference type="EMBL" id="CAH0374596.1"/>
    </source>
</evidence>
<organism evidence="2 3">
    <name type="scientific">Pelagomonas calceolata</name>
    <dbReference type="NCBI Taxonomy" id="35677"/>
    <lineage>
        <taxon>Eukaryota</taxon>
        <taxon>Sar</taxon>
        <taxon>Stramenopiles</taxon>
        <taxon>Ochrophyta</taxon>
        <taxon>Pelagophyceae</taxon>
        <taxon>Pelagomonadales</taxon>
        <taxon>Pelagomonadaceae</taxon>
        <taxon>Pelagomonas</taxon>
    </lineage>
</organism>
<evidence type="ECO:0000313" key="3">
    <source>
        <dbReference type="Proteomes" id="UP000789595"/>
    </source>
</evidence>
<dbReference type="AlphaFoldDB" id="A0A8J2STT1"/>
<accession>A0A8J2STT1</accession>
<keyword evidence="3" id="KW-1185">Reference proteome</keyword>